<dbReference type="AlphaFoldDB" id="A0A101QBI4"/>
<organism evidence="2 3">
    <name type="scientific">Streptomyces corchorusii</name>
    <name type="common">Streptomyces chibaensis</name>
    <dbReference type="NCBI Taxonomy" id="1903"/>
    <lineage>
        <taxon>Bacteria</taxon>
        <taxon>Bacillati</taxon>
        <taxon>Actinomycetota</taxon>
        <taxon>Actinomycetes</taxon>
        <taxon>Kitasatosporales</taxon>
        <taxon>Streptomycetaceae</taxon>
        <taxon>Streptomyces</taxon>
    </lineage>
</organism>
<evidence type="ECO:0000259" key="1">
    <source>
        <dbReference type="Pfam" id="PF25547"/>
    </source>
</evidence>
<evidence type="ECO:0000313" key="2">
    <source>
        <dbReference type="EMBL" id="KUN26902.1"/>
    </source>
</evidence>
<evidence type="ECO:0000313" key="3">
    <source>
        <dbReference type="Proteomes" id="UP000053398"/>
    </source>
</evidence>
<dbReference type="InterPro" id="IPR057746">
    <property type="entry name" value="CpnT-like_N"/>
</dbReference>
<dbReference type="Pfam" id="PF25547">
    <property type="entry name" value="WXG100_2"/>
    <property type="match status" value="1"/>
</dbReference>
<gene>
    <name evidence="2" type="ORF">AQJ11_16580</name>
</gene>
<proteinExistence type="predicted"/>
<dbReference type="RefSeq" id="WP_059263570.1">
    <property type="nucleotide sequence ID" value="NZ_KQ948356.1"/>
</dbReference>
<protein>
    <recommendedName>
        <fullName evidence="1">Outer membrane channel protein CpnT-like N-terminal domain-containing protein</fullName>
    </recommendedName>
</protein>
<name>A0A101QBI4_STRCK</name>
<comment type="caution">
    <text evidence="2">The sequence shown here is derived from an EMBL/GenBank/DDBJ whole genome shotgun (WGS) entry which is preliminary data.</text>
</comment>
<feature type="domain" description="Outer membrane channel protein CpnT-like N-terminal" evidence="1">
    <location>
        <begin position="13"/>
        <end position="147"/>
    </location>
</feature>
<keyword evidence="3" id="KW-1185">Reference proteome</keyword>
<sequence>MSVADKARKVVQDLTGMWWPDADEDGLRDAAKVWRNFADDVDDVTSGANKAARSIIEHNKGEAISVFDDPYWRRYYHDGQGWLKDLADAARDMAKALDAYADAVHSAKKKLEHELEIVGATLVAGTALAIFTAGISEGAAAAAAVTVADMAAGLGIAVTEEIATIAGTTLATAAFAGVESITVDLAVTQPVSLALGEQKGGLSLDEARQAGAYGALAGGLLGGAGATYRAVRAGGLTSFFDSIDIDLAGPRMAMAGVPGDLAGASGDLAVGNGYAMRVSGSGTGGAGPGRGPWPVVDGVKGPAAGKNLMYPHARHTVAGAGSGEIKTVNSVILRGYEQHVNQDLADIAAGQGRWDKDLSRYEVNGRLYEVEPSGKVYPDSGKGIVKLDRNEYAALKEIVKAKGDISAAPQLTRAPRFTNNPGIVQKALDIYNGTYQP</sequence>
<accession>A0A101QBI4</accession>
<dbReference type="EMBL" id="LMWP01000017">
    <property type="protein sequence ID" value="KUN26902.1"/>
    <property type="molecule type" value="Genomic_DNA"/>
</dbReference>
<reference evidence="2 3" key="1">
    <citation type="submission" date="2015-10" db="EMBL/GenBank/DDBJ databases">
        <title>Draft genome sequence of Streptomyces corchorusii DSM 40340, type strain for the species Streptomyces corchorusii.</title>
        <authorList>
            <person name="Ruckert C."/>
            <person name="Winkler A."/>
            <person name="Kalinowski J."/>
            <person name="Kampfer P."/>
            <person name="Glaeser S."/>
        </authorList>
    </citation>
    <scope>NUCLEOTIDE SEQUENCE [LARGE SCALE GENOMIC DNA]</scope>
    <source>
        <strain evidence="2 3">DSM 40340</strain>
    </source>
</reference>
<dbReference type="Proteomes" id="UP000053398">
    <property type="component" value="Unassembled WGS sequence"/>
</dbReference>